<evidence type="ECO:0000256" key="5">
    <source>
        <dbReference type="ARBA" id="ARBA00004413"/>
    </source>
</evidence>
<feature type="region of interest" description="Disordered" evidence="24">
    <location>
        <begin position="913"/>
        <end position="950"/>
    </location>
</feature>
<dbReference type="Proteomes" id="UP000566440">
    <property type="component" value="Unassembled WGS sequence"/>
</dbReference>
<evidence type="ECO:0000313" key="26">
    <source>
        <dbReference type="EMBL" id="NXI35112.1"/>
    </source>
</evidence>
<evidence type="ECO:0000256" key="20">
    <source>
        <dbReference type="ARBA" id="ARBA00062243"/>
    </source>
</evidence>
<keyword evidence="15" id="KW-0009">Actin-binding</keyword>
<dbReference type="GO" id="GO:0032154">
    <property type="term" value="C:cleavage furrow"/>
    <property type="evidence" value="ECO:0007669"/>
    <property type="project" value="UniProtKB-SubCell"/>
</dbReference>
<dbReference type="FunFam" id="1.10.950.10:FF:000003">
    <property type="entry name" value="supervillin isoform X2"/>
    <property type="match status" value="1"/>
</dbReference>
<protein>
    <recommendedName>
        <fullName evidence="21">Supervillin</fullName>
    </recommendedName>
    <alternativeName>
        <fullName evidence="22">Archvillin</fullName>
    </alternativeName>
    <alternativeName>
        <fullName evidence="23">p205/p250</fullName>
    </alternativeName>
</protein>
<evidence type="ECO:0000256" key="1">
    <source>
        <dbReference type="ARBA" id="ARBA00004188"/>
    </source>
</evidence>
<dbReference type="GO" id="GO:0051016">
    <property type="term" value="P:barbed-end actin filament capping"/>
    <property type="evidence" value="ECO:0007669"/>
    <property type="project" value="TreeGrafter"/>
</dbReference>
<sequence length="2177" mass="244109">RKERIARRLEGIENDTQPMLLQNCPGSVTHRLLEEDTPRYMRATDPYSPHLGRSNEEEETSDSSVEKQPRSSRYRAEITGGNTESLYSTGNMDVQELESKAERIARYKAERRRQLAEKYGLSLDSDLDSDYSSRYTRARRDPDSVERRGVKSERQNDENKDSGSLYLSRTETKESKSVISESKEYSSHEKDGVQDKEDLSNEKSVRKADDDSAIRQASDPSATLESSVSLSFSGRESSSCNEVPISPKQTPRESLSSPKRAASPIHLQNDQPLHSNTRQSSAGKAKPEWFLQKDSEGDTPSLISWPSRVKVREKLVKEESARGSPDLVTDTVSQRKSHPVPAHYMPLQTEASAFDRVINQPVSSVRQPIHGYIQPAGTAHTAQLMATEEPANISVGSLLQPDNVGLVTKSSAAVASQSEKKEAVGYGEKPDGEDSLEGELASKGRRPILPSEIRKQGKNHEGLFGGEELDTPVGSSSFTSKLKVNSEVQRELECNKRQAPEQQLKTPENIERSEAVMYIQSGSVSQPAKAKAPVWKVSTAKHKVLTRSMSDYTVTPKLEAFKSKESMEGNAPNGEIGMVDTKVSVAQLRNVFLETANANKKTDLESRFEMSAAGSTLSANGDRERGPRRPRRYFTPGENRKTSERFKTQPITSAERKETDRSILSAEIPAPDDEEKLDDRAKLSVAAKRLLFREMEKSFEMKNIPKPPTRSSAVERRLRRLQDRSHTQPITSEEVVIAATESTPASRSVNTHTVVTRVPSPTVVKSTVQPISLQASAHQKILAKEEIRAAKEAVGQDQSDEPDSSTLSLAEKMALFNKLSQPVSRAISTRSRGDIRHRRMNARYQTQPVTLGEVEQVQNESGKIAPLSTAVATSVSTMVSALSPLFAGDLHVKPASDGSMSAAARADLRFQSSAENPDSSGKLTQKSEQWHPSAEVLESKRASKKHEEERKRFLAREANEITKYSSFEEETTHPVPEKTGDYPKETTYSFLRKGSMELFSSQALFQSLEQKDIDTGMQDHAEPTSELTSTSAMRTVSQPAAVAPCRLQELSEQLEGKFYKNSCEMFSVGESKAQTTEDVLDNSSKTMSIKERLALLKKSGEEDWKSRLGKKQEYAKVSVSDRSAQMQEVEQLLKKRVADNQESQMTIEERKHLITAREEAWKSKGKGAANDSTQFTVAGRMVKKGLASPSALTPVASPFSNRQKSTTPVTKPLEEIEARPDMQLESDMKLDKLESFLGRLNNKVAGMQETVLTVTGKSVKEVMKLDDDETFSKFYRHVDFPSSSVPLDLDEDFDAIFDPYAPKLISSVAEHKRAVRPTRRVQSSRNPLKMLAAREDILQEYTEQRLNIAFMESKRMKVEKMATNSNFSEVALAGLASKENFSNVSLRSVNLTEQNSNNSAVPYKKLMLLQIKGRRHVQTRLVEPRASSLNSGDCFLLLTPHVCFLWVGEFANVIEKAKVSSELATLIQTKRELGCRASYIQTIEEGINTHTHAAKDFWKLLGGQTNYQSAGNPEEDEIYEAAIIETNCIYRLVEDKLIPEDDYWGKVPKCTLLQPKEVLVFDFGSEVYVWHGKEVTLAQRKVAFQLAKHLWNGTFDYSNCDINPLDPGECNPLIPRKGQGRPDWAVFGRLTEHNETILFKEKFLDWTELKKLNEKNSNESLHQKEESRSDSKPYDVMLMVAVPQATVGTVLDGMNIGRGYGFVEGEDGRQFEIITASVDVWHILEFDYSRLPKQSIGQFHEGDTYVVKWKYMVSTTVGSRQKGEQQVRAVGKEKCVYFFWQGRHSTVSEKGTSALMTVELDEERGAQVQVLQGKEPPCFLQCFQGGMIVHAGRREEEEENAQSDWRLYCVRGEVPNEGNLLEVACHCSSLRSRTSMIVLNINKALIYLWHGCKAQSHTKDVGRTAANKIKEQCPLEAGLHSSSKVTIHECDEGSEPLGFWDALGRRDRKAYDCMLQDPGKFNFTPRLFSLSSSSGEFSATEYVYPSRDPAVINSMPFLQEDLYTAPQPALFLVDNHHEVYLWQGWWPVENKIAGSARIRWATDRKCAMETVLQYCKGKNVKKPPKSYLIHAGLEPLTFTNMFPSWEHREDIAEITEMDADVSNQIILVEDVLAKLCKTVYPLADLLARPLPEGVDPLKLEIYLSDEDFEVALEMTREEYNALPSWKQVNLKKAKGLF</sequence>
<evidence type="ECO:0000256" key="3">
    <source>
        <dbReference type="ARBA" id="ARBA00004245"/>
    </source>
</evidence>
<dbReference type="Gene3D" id="1.10.950.10">
    <property type="entry name" value="Villin headpiece domain"/>
    <property type="match status" value="1"/>
</dbReference>
<dbReference type="CDD" id="cd11289">
    <property type="entry name" value="gelsolin_S2_like"/>
    <property type="match status" value="1"/>
</dbReference>
<dbReference type="FunFam" id="3.40.20.10:FF:000017">
    <property type="entry name" value="Supervillin"/>
    <property type="match status" value="1"/>
</dbReference>
<feature type="compositionally biased region" description="Basic and acidic residues" evidence="24">
    <location>
        <begin position="138"/>
        <end position="161"/>
    </location>
</feature>
<dbReference type="GO" id="GO:0008154">
    <property type="term" value="P:actin polymerization or depolymerization"/>
    <property type="evidence" value="ECO:0007669"/>
    <property type="project" value="TreeGrafter"/>
</dbReference>
<evidence type="ECO:0000256" key="12">
    <source>
        <dbReference type="ARBA" id="ARBA00022837"/>
    </source>
</evidence>
<dbReference type="EMBL" id="VWZX01000708">
    <property type="protein sequence ID" value="NXI35112.1"/>
    <property type="molecule type" value="Genomic_DNA"/>
</dbReference>
<dbReference type="SMART" id="SM00153">
    <property type="entry name" value="VHP"/>
    <property type="match status" value="1"/>
</dbReference>
<dbReference type="CDD" id="cd11288">
    <property type="entry name" value="gelsolin_S5_like"/>
    <property type="match status" value="1"/>
</dbReference>
<evidence type="ECO:0000256" key="11">
    <source>
        <dbReference type="ARBA" id="ARBA00022737"/>
    </source>
</evidence>
<dbReference type="InterPro" id="IPR003128">
    <property type="entry name" value="Villin_headpiece"/>
</dbReference>
<feature type="compositionally biased region" description="Basic and acidic residues" evidence="24">
    <location>
        <begin position="170"/>
        <end position="213"/>
    </location>
</feature>
<feature type="region of interest" description="Disordered" evidence="24">
    <location>
        <begin position="124"/>
        <end position="340"/>
    </location>
</feature>
<feature type="compositionally biased region" description="Polar residues" evidence="24">
    <location>
        <begin position="266"/>
        <end position="282"/>
    </location>
</feature>
<keyword evidence="10" id="KW-0597">Phosphoprotein</keyword>
<feature type="compositionally biased region" description="Polar residues" evidence="24">
    <location>
        <begin position="80"/>
        <end position="92"/>
    </location>
</feature>
<evidence type="ECO:0000256" key="15">
    <source>
        <dbReference type="ARBA" id="ARBA00023203"/>
    </source>
</evidence>
<dbReference type="Gene3D" id="3.40.20.10">
    <property type="entry name" value="Severin"/>
    <property type="match status" value="5"/>
</dbReference>
<evidence type="ECO:0000256" key="18">
    <source>
        <dbReference type="ARBA" id="ARBA00054035"/>
    </source>
</evidence>
<evidence type="ECO:0000256" key="21">
    <source>
        <dbReference type="ARBA" id="ARBA00069763"/>
    </source>
</evidence>
<comment type="subcellular location">
    <subcellularLocation>
        <location evidence="5">Cell membrane</location>
        <topology evidence="5">Peripheral membrane protein</topology>
        <orientation evidence="5">Cytoplasmic side</orientation>
    </subcellularLocation>
    <subcellularLocation>
        <location evidence="4">Cell projection</location>
        <location evidence="4">Invadopodium</location>
    </subcellularLocation>
    <subcellularLocation>
        <location evidence="1">Cell projection</location>
        <location evidence="1">Podosome</location>
    </subcellularLocation>
    <subcellularLocation>
        <location evidence="6">Cleavage furrow</location>
    </subcellularLocation>
    <subcellularLocation>
        <location evidence="3">Cytoplasm</location>
        <location evidence="3">Cytoskeleton</location>
    </subcellularLocation>
    <subcellularLocation>
        <location evidence="2">Midbody</location>
    </subcellularLocation>
</comment>
<accession>A0A7K9SG57</accession>
<dbReference type="FunFam" id="3.40.20.10:FF:000016">
    <property type="entry name" value="supervillin isoform X2"/>
    <property type="match status" value="1"/>
</dbReference>
<dbReference type="PANTHER" id="PTHR11977:SF45">
    <property type="entry name" value="SUPERVILLIN"/>
    <property type="match status" value="1"/>
</dbReference>
<keyword evidence="17" id="KW-0966">Cell projection</keyword>
<evidence type="ECO:0000256" key="4">
    <source>
        <dbReference type="ARBA" id="ARBA00004264"/>
    </source>
</evidence>
<feature type="compositionally biased region" description="Basic and acidic residues" evidence="24">
    <location>
        <begin position="638"/>
        <end position="647"/>
    </location>
</feature>
<dbReference type="PROSITE" id="PS51089">
    <property type="entry name" value="HP"/>
    <property type="match status" value="1"/>
</dbReference>
<dbReference type="GO" id="GO:0002102">
    <property type="term" value="C:podosome"/>
    <property type="evidence" value="ECO:0007669"/>
    <property type="project" value="UniProtKB-SubCell"/>
</dbReference>
<evidence type="ECO:0000256" key="17">
    <source>
        <dbReference type="ARBA" id="ARBA00023273"/>
    </source>
</evidence>
<feature type="compositionally biased region" description="Polar residues" evidence="24">
    <location>
        <begin position="913"/>
        <end position="927"/>
    </location>
</feature>
<dbReference type="GO" id="GO:0005546">
    <property type="term" value="F:phosphatidylinositol-4,5-bisphosphate binding"/>
    <property type="evidence" value="ECO:0007669"/>
    <property type="project" value="TreeGrafter"/>
</dbReference>
<dbReference type="SUPFAM" id="SSF55753">
    <property type="entry name" value="Actin depolymerizing proteins"/>
    <property type="match status" value="5"/>
</dbReference>
<evidence type="ECO:0000256" key="16">
    <source>
        <dbReference type="ARBA" id="ARBA00023212"/>
    </source>
</evidence>
<comment type="function">
    <text evidence="19">May be involved in modulation of focal adhesions. Supervillin-mediated down-regulation of focal adhesions involves binding to TRIP6. Plays a role in cytokinesis through KIF14 interaction.</text>
</comment>
<evidence type="ECO:0000256" key="10">
    <source>
        <dbReference type="ARBA" id="ARBA00022553"/>
    </source>
</evidence>
<dbReference type="Pfam" id="PF02209">
    <property type="entry name" value="VHP"/>
    <property type="match status" value="1"/>
</dbReference>
<keyword evidence="9" id="KW-0963">Cytoplasm</keyword>
<evidence type="ECO:0000256" key="6">
    <source>
        <dbReference type="ARBA" id="ARBA00004626"/>
    </source>
</evidence>
<comment type="similarity">
    <text evidence="7">Belongs to the villin/gelsolin family.</text>
</comment>
<evidence type="ECO:0000256" key="14">
    <source>
        <dbReference type="ARBA" id="ARBA00023136"/>
    </source>
</evidence>
<evidence type="ECO:0000256" key="24">
    <source>
        <dbReference type="SAM" id="MobiDB-lite"/>
    </source>
</evidence>
<dbReference type="GO" id="GO:0099512">
    <property type="term" value="C:supramolecular fiber"/>
    <property type="evidence" value="ECO:0007669"/>
    <property type="project" value="UniProtKB-ARBA"/>
</dbReference>
<keyword evidence="12" id="KW-0106">Calcium</keyword>
<dbReference type="FunFam" id="3.40.20.10:FF:000013">
    <property type="entry name" value="supervillin isoform X1"/>
    <property type="match status" value="1"/>
</dbReference>
<feature type="compositionally biased region" description="Basic and acidic residues" evidence="24">
    <location>
        <begin position="452"/>
        <end position="461"/>
    </location>
</feature>
<feature type="compositionally biased region" description="Basic and acidic residues" evidence="24">
    <location>
        <begin position="418"/>
        <end position="432"/>
    </location>
</feature>
<feature type="domain" description="HP" evidence="25">
    <location>
        <begin position="2114"/>
        <end position="2177"/>
    </location>
</feature>
<evidence type="ECO:0000256" key="13">
    <source>
        <dbReference type="ARBA" id="ARBA00022949"/>
    </source>
</evidence>
<dbReference type="InterPro" id="IPR036886">
    <property type="entry name" value="Villin_headpiece_dom_sf"/>
</dbReference>
<evidence type="ECO:0000256" key="22">
    <source>
        <dbReference type="ARBA" id="ARBA00078566"/>
    </source>
</evidence>
<feature type="region of interest" description="Disordered" evidence="24">
    <location>
        <begin position="611"/>
        <end position="675"/>
    </location>
</feature>
<dbReference type="CDD" id="cd11280">
    <property type="entry name" value="gelsolin_like"/>
    <property type="match status" value="1"/>
</dbReference>
<keyword evidence="14" id="KW-0472">Membrane</keyword>
<dbReference type="GO" id="GO:0005737">
    <property type="term" value="C:cytoplasm"/>
    <property type="evidence" value="ECO:0007669"/>
    <property type="project" value="TreeGrafter"/>
</dbReference>
<dbReference type="CDD" id="cd11293">
    <property type="entry name" value="gelsolin_S4_like"/>
    <property type="match status" value="1"/>
</dbReference>
<dbReference type="Pfam" id="PF00626">
    <property type="entry name" value="Gelsolin"/>
    <property type="match status" value="1"/>
</dbReference>
<comment type="function">
    <text evidence="18">Forms a high-affinity link between the actin cytoskeleton and the membrane. Is among the first costameric proteins to assemble during myogenesis and it contributes to myogenic membrane structure and differentiation. Appears to be involved in myosin II assembly. May modulate myosin II regulation through MLCK during cell spreading, an initial step in cell migration. May play a role in invadopodial function.</text>
</comment>
<feature type="region of interest" description="Disordered" evidence="24">
    <location>
        <begin position="415"/>
        <end position="478"/>
    </location>
</feature>
<evidence type="ECO:0000259" key="25">
    <source>
        <dbReference type="PROSITE" id="PS51089"/>
    </source>
</evidence>
<dbReference type="InterPro" id="IPR007123">
    <property type="entry name" value="Gelsolin-like_dom"/>
</dbReference>
<reference evidence="26 27" key="1">
    <citation type="submission" date="2019-09" db="EMBL/GenBank/DDBJ databases">
        <title>Bird 10,000 Genomes (B10K) Project - Family phase.</title>
        <authorList>
            <person name="Zhang G."/>
        </authorList>
    </citation>
    <scope>NUCLEOTIDE SEQUENCE [LARGE SCALE GENOMIC DNA]</scope>
    <source>
        <strain evidence="26">B10K-DU-001-62</strain>
        <tissue evidence="26">Muscle</tissue>
    </source>
</reference>
<keyword evidence="11" id="KW-0677">Repeat</keyword>
<keyword evidence="27" id="KW-1185">Reference proteome</keyword>
<evidence type="ECO:0000256" key="9">
    <source>
        <dbReference type="ARBA" id="ARBA00022490"/>
    </source>
</evidence>
<keyword evidence="16" id="KW-0206">Cytoskeleton</keyword>
<keyword evidence="13" id="KW-0965">Cell junction</keyword>
<feature type="compositionally biased region" description="Basic and acidic residues" evidence="24">
    <location>
        <begin position="937"/>
        <end position="950"/>
    </location>
</feature>
<evidence type="ECO:0000256" key="19">
    <source>
        <dbReference type="ARBA" id="ARBA00060267"/>
    </source>
</evidence>
<dbReference type="PRINTS" id="PR00597">
    <property type="entry name" value="GELSOLIN"/>
</dbReference>
<feature type="compositionally biased region" description="Basic and acidic residues" evidence="24">
    <location>
        <begin position="310"/>
        <end position="321"/>
    </location>
</feature>
<dbReference type="PANTHER" id="PTHR11977">
    <property type="entry name" value="VILLIN"/>
    <property type="match status" value="1"/>
</dbReference>
<feature type="non-terminal residue" evidence="26">
    <location>
        <position position="1"/>
    </location>
</feature>
<dbReference type="SUPFAM" id="SSF47050">
    <property type="entry name" value="VHP, Villin headpiece domain"/>
    <property type="match status" value="1"/>
</dbReference>
<evidence type="ECO:0000256" key="23">
    <source>
        <dbReference type="ARBA" id="ARBA00082677"/>
    </source>
</evidence>
<dbReference type="GO" id="GO:0051014">
    <property type="term" value="P:actin filament severing"/>
    <property type="evidence" value="ECO:0007669"/>
    <property type="project" value="TreeGrafter"/>
</dbReference>
<dbReference type="GO" id="GO:0051015">
    <property type="term" value="F:actin filament binding"/>
    <property type="evidence" value="ECO:0007669"/>
    <property type="project" value="InterPro"/>
</dbReference>
<evidence type="ECO:0000256" key="2">
    <source>
        <dbReference type="ARBA" id="ARBA00004214"/>
    </source>
</evidence>
<evidence type="ECO:0000256" key="8">
    <source>
        <dbReference type="ARBA" id="ARBA00022475"/>
    </source>
</evidence>
<dbReference type="GO" id="GO:0030496">
    <property type="term" value="C:midbody"/>
    <property type="evidence" value="ECO:0007669"/>
    <property type="project" value="UniProtKB-SubCell"/>
</dbReference>
<feature type="compositionally biased region" description="Polar residues" evidence="24">
    <location>
        <begin position="218"/>
        <end position="257"/>
    </location>
</feature>
<evidence type="ECO:0000313" key="27">
    <source>
        <dbReference type="Proteomes" id="UP000566440"/>
    </source>
</evidence>
<dbReference type="InterPro" id="IPR029006">
    <property type="entry name" value="ADF-H/Gelsolin-like_dom_sf"/>
</dbReference>
<gene>
    <name evidence="26" type="primary">Svil</name>
    <name evidence="26" type="ORF">GALDEA_R00441</name>
</gene>
<name>A0A7K9SG57_9PICI</name>
<proteinExistence type="inferred from homology"/>
<organism evidence="26 27">
    <name type="scientific">Galbula dea</name>
    <dbReference type="NCBI Taxonomy" id="1109041"/>
    <lineage>
        <taxon>Eukaryota</taxon>
        <taxon>Metazoa</taxon>
        <taxon>Chordata</taxon>
        <taxon>Craniata</taxon>
        <taxon>Vertebrata</taxon>
        <taxon>Euteleostomi</taxon>
        <taxon>Archelosauria</taxon>
        <taxon>Archosauria</taxon>
        <taxon>Dinosauria</taxon>
        <taxon>Saurischia</taxon>
        <taxon>Theropoda</taxon>
        <taxon>Coelurosauria</taxon>
        <taxon>Aves</taxon>
        <taxon>Neognathae</taxon>
        <taxon>Neoaves</taxon>
        <taxon>Telluraves</taxon>
        <taxon>Coraciimorphae</taxon>
        <taxon>Piciformes</taxon>
        <taxon>Galbulidae</taxon>
        <taxon>Galbula</taxon>
    </lineage>
</organism>
<dbReference type="GO" id="GO:0042995">
    <property type="term" value="C:cell projection"/>
    <property type="evidence" value="ECO:0007669"/>
    <property type="project" value="UniProtKB-SubCell"/>
</dbReference>
<feature type="region of interest" description="Disordered" evidence="24">
    <location>
        <begin position="33"/>
        <end position="96"/>
    </location>
</feature>
<feature type="compositionally biased region" description="Basic and acidic residues" evidence="24">
    <location>
        <begin position="285"/>
        <end position="296"/>
    </location>
</feature>
<feature type="non-terminal residue" evidence="26">
    <location>
        <position position="2177"/>
    </location>
</feature>
<comment type="subunit">
    <text evidence="20">Associates with F-actin. Interacts with NEB. Interacts with MYH9. Interacts with MYLK. Interacts with TASOR.</text>
</comment>
<keyword evidence="8" id="KW-1003">Cell membrane</keyword>
<dbReference type="InterPro" id="IPR007122">
    <property type="entry name" value="Villin/Gelsolin"/>
</dbReference>
<dbReference type="OrthoDB" id="28894at2759"/>
<dbReference type="SMART" id="SM00262">
    <property type="entry name" value="GEL"/>
    <property type="match status" value="4"/>
</dbReference>
<comment type="caution">
    <text evidence="26">The sequence shown here is derived from an EMBL/GenBank/DDBJ whole genome shotgun (WGS) entry which is preliminary data.</text>
</comment>
<evidence type="ECO:0000256" key="7">
    <source>
        <dbReference type="ARBA" id="ARBA00008418"/>
    </source>
</evidence>